<evidence type="ECO:0000313" key="3">
    <source>
        <dbReference type="Proteomes" id="UP000001364"/>
    </source>
</evidence>
<evidence type="ECO:0000313" key="2">
    <source>
        <dbReference type="EMBL" id="ACL96486.3"/>
    </source>
</evidence>
<dbReference type="RefSeq" id="YP_002518394.3">
    <property type="nucleotide sequence ID" value="NC_011916.1"/>
</dbReference>
<dbReference type="GeneID" id="7333311"/>
<reference evidence="2 3" key="1">
    <citation type="journal article" date="2010" name="J. Bacteriol.">
        <title>The genetic basis of laboratory adaptation in Caulobacter crescentus.</title>
        <authorList>
            <person name="Marks M.E."/>
            <person name="Castro-Rojas C.M."/>
            <person name="Teiling C."/>
            <person name="Du L."/>
            <person name="Kapatral V."/>
            <person name="Walunas T.L."/>
            <person name="Crosson S."/>
        </authorList>
    </citation>
    <scope>NUCLEOTIDE SEQUENCE [LARGE SCALE GENOMIC DNA]</scope>
    <source>
        <strain evidence="3">NA1000 / CB15N</strain>
    </source>
</reference>
<sequence>MAGQAEGRAMKTGHHLTLWQVFGAPALIAAFSLFGLIAALLGDGLWDLIGVLTLGVSVIATVWALAARRR</sequence>
<organism evidence="2 3">
    <name type="scientific">Caulobacter vibrioides (strain NA1000 / CB15N)</name>
    <name type="common">Caulobacter crescentus</name>
    <dbReference type="NCBI Taxonomy" id="565050"/>
    <lineage>
        <taxon>Bacteria</taxon>
        <taxon>Pseudomonadati</taxon>
        <taxon>Pseudomonadota</taxon>
        <taxon>Alphaproteobacteria</taxon>
        <taxon>Caulobacterales</taxon>
        <taxon>Caulobacteraceae</taxon>
        <taxon>Caulobacter</taxon>
    </lineage>
</organism>
<evidence type="ECO:0000256" key="1">
    <source>
        <dbReference type="SAM" id="Phobius"/>
    </source>
</evidence>
<accession>A0A0H3CC49</accession>
<gene>
    <name evidence="2" type="ordered locus">CCNA_03021</name>
</gene>
<keyword evidence="1" id="KW-0472">Membrane</keyword>
<name>A0A0H3CC49_CAUVN</name>
<dbReference type="RefSeq" id="WP_010920763.1">
    <property type="nucleotide sequence ID" value="NC_011916.1"/>
</dbReference>
<dbReference type="AlphaFoldDB" id="A0A0H3CC49"/>
<feature type="transmembrane region" description="Helical" evidence="1">
    <location>
        <begin position="48"/>
        <end position="66"/>
    </location>
</feature>
<keyword evidence="3" id="KW-1185">Reference proteome</keyword>
<dbReference type="Proteomes" id="UP000001364">
    <property type="component" value="Chromosome"/>
</dbReference>
<proteinExistence type="predicted"/>
<dbReference type="HOGENOM" id="CLU_200178_1_0_5"/>
<keyword evidence="1" id="KW-1133">Transmembrane helix</keyword>
<feature type="transmembrane region" description="Helical" evidence="1">
    <location>
        <begin position="21"/>
        <end position="42"/>
    </location>
</feature>
<dbReference type="KEGG" id="ccs:CCNA_03021"/>
<dbReference type="EMBL" id="CP001340">
    <property type="protein sequence ID" value="ACL96486.3"/>
    <property type="molecule type" value="Genomic_DNA"/>
</dbReference>
<dbReference type="PATRIC" id="fig|565050.3.peg.2947"/>
<protein>
    <submittedName>
        <fullName evidence="2">Uncharacterized protein</fullName>
    </submittedName>
</protein>
<dbReference type="OrthoDB" id="8968524at2"/>
<keyword evidence="1" id="KW-0812">Transmembrane</keyword>